<dbReference type="AlphaFoldDB" id="A0A0C3AZT2"/>
<dbReference type="Gene3D" id="4.10.280.10">
    <property type="entry name" value="Helix-loop-helix DNA-binding domain"/>
    <property type="match status" value="1"/>
</dbReference>
<dbReference type="SUPFAM" id="SSF47459">
    <property type="entry name" value="HLH, helix-loop-helix DNA-binding domain"/>
    <property type="match status" value="1"/>
</dbReference>
<feature type="domain" description="BHLH" evidence="2">
    <location>
        <begin position="520"/>
        <end position="613"/>
    </location>
</feature>
<keyword evidence="4" id="KW-1185">Reference proteome</keyword>
<evidence type="ECO:0000256" key="1">
    <source>
        <dbReference type="SAM" id="MobiDB-lite"/>
    </source>
</evidence>
<feature type="compositionally biased region" description="Pro residues" evidence="1">
    <location>
        <begin position="574"/>
        <end position="585"/>
    </location>
</feature>
<evidence type="ECO:0000313" key="3">
    <source>
        <dbReference type="EMBL" id="KIM24771.1"/>
    </source>
</evidence>
<feature type="compositionally biased region" description="Low complexity" evidence="1">
    <location>
        <begin position="380"/>
        <end position="392"/>
    </location>
</feature>
<feature type="compositionally biased region" description="Low complexity" evidence="1">
    <location>
        <begin position="469"/>
        <end position="505"/>
    </location>
</feature>
<feature type="compositionally biased region" description="Acidic residues" evidence="1">
    <location>
        <begin position="644"/>
        <end position="657"/>
    </location>
</feature>
<dbReference type="EMBL" id="KN824320">
    <property type="protein sequence ID" value="KIM24771.1"/>
    <property type="molecule type" value="Genomic_DNA"/>
</dbReference>
<feature type="region of interest" description="Disordered" evidence="1">
    <location>
        <begin position="639"/>
        <end position="680"/>
    </location>
</feature>
<feature type="region of interest" description="Disordered" evidence="1">
    <location>
        <begin position="33"/>
        <end position="71"/>
    </location>
</feature>
<name>A0A0C3AZT2_SERVB</name>
<dbReference type="SMART" id="SM00353">
    <property type="entry name" value="HLH"/>
    <property type="match status" value="1"/>
</dbReference>
<feature type="region of interest" description="Disordered" evidence="1">
    <location>
        <begin position="231"/>
        <end position="280"/>
    </location>
</feature>
<dbReference type="Pfam" id="PF00010">
    <property type="entry name" value="HLH"/>
    <property type="match status" value="1"/>
</dbReference>
<reference evidence="3 4" key="1">
    <citation type="submission" date="2014-04" db="EMBL/GenBank/DDBJ databases">
        <authorList>
            <consortium name="DOE Joint Genome Institute"/>
            <person name="Kuo A."/>
            <person name="Zuccaro A."/>
            <person name="Kohler A."/>
            <person name="Nagy L.G."/>
            <person name="Floudas D."/>
            <person name="Copeland A."/>
            <person name="Barry K.W."/>
            <person name="Cichocki N."/>
            <person name="Veneault-Fourrey C."/>
            <person name="LaButti K."/>
            <person name="Lindquist E.A."/>
            <person name="Lipzen A."/>
            <person name="Lundell T."/>
            <person name="Morin E."/>
            <person name="Murat C."/>
            <person name="Sun H."/>
            <person name="Tunlid A."/>
            <person name="Henrissat B."/>
            <person name="Grigoriev I.V."/>
            <person name="Hibbett D.S."/>
            <person name="Martin F."/>
            <person name="Nordberg H.P."/>
            <person name="Cantor M.N."/>
            <person name="Hua S.X."/>
        </authorList>
    </citation>
    <scope>NUCLEOTIDE SEQUENCE [LARGE SCALE GENOMIC DNA]</scope>
    <source>
        <strain evidence="3 4">MAFF 305830</strain>
    </source>
</reference>
<accession>A0A0C3AZT2</accession>
<feature type="compositionally biased region" description="Low complexity" evidence="1">
    <location>
        <begin position="552"/>
        <end position="561"/>
    </location>
</feature>
<dbReference type="HOGENOM" id="CLU_020171_0_0_1"/>
<dbReference type="PROSITE" id="PS50888">
    <property type="entry name" value="BHLH"/>
    <property type="match status" value="1"/>
</dbReference>
<dbReference type="GO" id="GO:0046983">
    <property type="term" value="F:protein dimerization activity"/>
    <property type="evidence" value="ECO:0007669"/>
    <property type="project" value="InterPro"/>
</dbReference>
<proteinExistence type="predicted"/>
<dbReference type="Proteomes" id="UP000054097">
    <property type="component" value="Unassembled WGS sequence"/>
</dbReference>
<dbReference type="OrthoDB" id="5344169at2759"/>
<feature type="compositionally biased region" description="Polar residues" evidence="1">
    <location>
        <begin position="342"/>
        <end position="351"/>
    </location>
</feature>
<sequence>MDTTSNDFGIDLANFDIRDFVREGEGNSLFDEQADKTRQQQQQPQQQRSHQNMNTGYYGYPPAPSDLSANNSNNIGGLSMPTAPLSLEQLNALLNMGIGQATLERDGASTANTSQLQADQLKEQLAQQIKLQQLQQLQNQILQQQIQLLTAGARGITNKEVQQLLTPASTDIRSASQSTQVSPNILPPGMFHGMNMPSPHLHPANRIQHAHFNSHSTMSAPASLAFEMPGHPQGGPQSPASDFLTPLTSPVFPAEGPRRGKRGSEPFVGQYNDGANGAGARKRLAHSDSYGNLGLNMSMGTVSPALLSRLPRQRSRNNLSVDGGSMDTPSPIDLSMPPPSGPNSMFHTQSHSMSMGSSMGGEMPLTIHVSEHHRPPSGPPSSATSTAATSTTNVSPDLMPATPSLIMNMSGLSLPPGLVPPMDQSGRREQDKPGGAGGAAAQQQHPSAEAENPSQTQTRRGKMATRSRALSTSATATVNAASSTTSKPRRSTAGTSTRGTSAGVRNSGGGGSISSLPGPKIKSTHKDAEQKRRDSLKTSFDELRLLLPPIPLSSSTATGPLAGLGLGGDDSDDPPLPGAMPPRGPPRGEGDGPNKGVSKLVLLRCGNEFIRDLVGRVGRRDEEIVRQRQELKRLRTMLGMPSIDELERDLEKEDEWYREERRRARKKKQEEEDRDEGMAD</sequence>
<dbReference type="InterPro" id="IPR011598">
    <property type="entry name" value="bHLH_dom"/>
</dbReference>
<feature type="compositionally biased region" description="Basic and acidic residues" evidence="1">
    <location>
        <begin position="524"/>
        <end position="534"/>
    </location>
</feature>
<dbReference type="InterPro" id="IPR036638">
    <property type="entry name" value="HLH_DNA-bd_sf"/>
</dbReference>
<protein>
    <recommendedName>
        <fullName evidence="2">BHLH domain-containing protein</fullName>
    </recommendedName>
</protein>
<feature type="region of interest" description="Disordered" evidence="1">
    <location>
        <begin position="307"/>
        <end position="534"/>
    </location>
</feature>
<dbReference type="STRING" id="933852.A0A0C3AZT2"/>
<evidence type="ECO:0000259" key="2">
    <source>
        <dbReference type="PROSITE" id="PS50888"/>
    </source>
</evidence>
<gene>
    <name evidence="3" type="ORF">M408DRAFT_10788</name>
</gene>
<evidence type="ECO:0000313" key="4">
    <source>
        <dbReference type="Proteomes" id="UP000054097"/>
    </source>
</evidence>
<reference evidence="4" key="2">
    <citation type="submission" date="2015-01" db="EMBL/GenBank/DDBJ databases">
        <title>Evolutionary Origins and Diversification of the Mycorrhizal Mutualists.</title>
        <authorList>
            <consortium name="DOE Joint Genome Institute"/>
            <consortium name="Mycorrhizal Genomics Consortium"/>
            <person name="Kohler A."/>
            <person name="Kuo A."/>
            <person name="Nagy L.G."/>
            <person name="Floudas D."/>
            <person name="Copeland A."/>
            <person name="Barry K.W."/>
            <person name="Cichocki N."/>
            <person name="Veneault-Fourrey C."/>
            <person name="LaButti K."/>
            <person name="Lindquist E.A."/>
            <person name="Lipzen A."/>
            <person name="Lundell T."/>
            <person name="Morin E."/>
            <person name="Murat C."/>
            <person name="Riley R."/>
            <person name="Ohm R."/>
            <person name="Sun H."/>
            <person name="Tunlid A."/>
            <person name="Henrissat B."/>
            <person name="Grigoriev I.V."/>
            <person name="Hibbett D.S."/>
            <person name="Martin F."/>
        </authorList>
    </citation>
    <scope>NUCLEOTIDE SEQUENCE [LARGE SCALE GENOMIC DNA]</scope>
    <source>
        <strain evidence="4">MAFF 305830</strain>
    </source>
</reference>
<feature type="region of interest" description="Disordered" evidence="1">
    <location>
        <begin position="550"/>
        <end position="597"/>
    </location>
</feature>
<organism evidence="3 4">
    <name type="scientific">Serendipita vermifera MAFF 305830</name>
    <dbReference type="NCBI Taxonomy" id="933852"/>
    <lineage>
        <taxon>Eukaryota</taxon>
        <taxon>Fungi</taxon>
        <taxon>Dikarya</taxon>
        <taxon>Basidiomycota</taxon>
        <taxon>Agaricomycotina</taxon>
        <taxon>Agaricomycetes</taxon>
        <taxon>Sebacinales</taxon>
        <taxon>Serendipitaceae</taxon>
        <taxon>Serendipita</taxon>
    </lineage>
</organism>
<feature type="compositionally biased region" description="Low complexity" evidence="1">
    <location>
        <begin position="352"/>
        <end position="361"/>
    </location>
</feature>